<keyword evidence="3" id="KW-1185">Reference proteome</keyword>
<organism evidence="2 3">
    <name type="scientific">Pontibacillus yanchengensis Y32</name>
    <dbReference type="NCBI Taxonomy" id="1385514"/>
    <lineage>
        <taxon>Bacteria</taxon>
        <taxon>Bacillati</taxon>
        <taxon>Bacillota</taxon>
        <taxon>Bacilli</taxon>
        <taxon>Bacillales</taxon>
        <taxon>Bacillaceae</taxon>
        <taxon>Pontibacillus</taxon>
    </lineage>
</organism>
<accession>A0A0A2TGM2</accession>
<reference evidence="2 3" key="1">
    <citation type="journal article" date="2015" name="Stand. Genomic Sci.">
        <title>High quality draft genome sequence of the moderately halophilic bacterium Pontibacillus yanchengensis Y32(T) and comparison among Pontibacillus genomes.</title>
        <authorList>
            <person name="Huang J."/>
            <person name="Qiao Z.X."/>
            <person name="Tang J.W."/>
            <person name="Wang G."/>
        </authorList>
    </citation>
    <scope>NUCLEOTIDE SEQUENCE [LARGE SCALE GENOMIC DNA]</scope>
    <source>
        <strain evidence="2 3">Y32</strain>
    </source>
</reference>
<evidence type="ECO:0000256" key="1">
    <source>
        <dbReference type="SAM" id="Phobius"/>
    </source>
</evidence>
<name>A0A0A2TGM2_9BACI</name>
<dbReference type="AlphaFoldDB" id="A0A0A2TGM2"/>
<feature type="transmembrane region" description="Helical" evidence="1">
    <location>
        <begin position="58"/>
        <end position="79"/>
    </location>
</feature>
<evidence type="ECO:0000313" key="3">
    <source>
        <dbReference type="Proteomes" id="UP000030147"/>
    </source>
</evidence>
<evidence type="ECO:0000313" key="2">
    <source>
        <dbReference type="EMBL" id="KGP74719.1"/>
    </source>
</evidence>
<feature type="transmembrane region" description="Helical" evidence="1">
    <location>
        <begin position="6"/>
        <end position="23"/>
    </location>
</feature>
<feature type="transmembrane region" description="Helical" evidence="1">
    <location>
        <begin position="35"/>
        <end position="52"/>
    </location>
</feature>
<gene>
    <name evidence="2" type="ORF">N782_00930</name>
</gene>
<sequence length="80" mass="8780">MSIIRIIMPVLGIVTLSVSIYALNNDEFAENNMELMGFLLSTIFVLSGISSVKDGRKIEGYFSIGTSLLIFTLMTIGLFV</sequence>
<evidence type="ECO:0008006" key="4">
    <source>
        <dbReference type="Google" id="ProtNLM"/>
    </source>
</evidence>
<proteinExistence type="predicted"/>
<protein>
    <recommendedName>
        <fullName evidence="4">DUF3953 domain-containing protein</fullName>
    </recommendedName>
</protein>
<keyword evidence="1" id="KW-0812">Transmembrane</keyword>
<keyword evidence="1" id="KW-1133">Transmembrane helix</keyword>
<comment type="caution">
    <text evidence="2">The sequence shown here is derived from an EMBL/GenBank/DDBJ whole genome shotgun (WGS) entry which is preliminary data.</text>
</comment>
<dbReference type="EMBL" id="AVBF01000001">
    <property type="protein sequence ID" value="KGP74719.1"/>
    <property type="molecule type" value="Genomic_DNA"/>
</dbReference>
<dbReference type="Proteomes" id="UP000030147">
    <property type="component" value="Unassembled WGS sequence"/>
</dbReference>
<keyword evidence="1" id="KW-0472">Membrane</keyword>
<dbReference type="RefSeq" id="WP_036815284.1">
    <property type="nucleotide sequence ID" value="NZ_AVBF01000001.1"/>
</dbReference>